<dbReference type="SMART" id="SM00331">
    <property type="entry name" value="PP2C_SIG"/>
    <property type="match status" value="1"/>
</dbReference>
<reference evidence="4 5" key="1">
    <citation type="submission" date="2024-06" db="EMBL/GenBank/DDBJ databases">
        <title>The Natural Products Discovery Center: Release of the First 8490 Sequenced Strains for Exploring Actinobacteria Biosynthetic Diversity.</title>
        <authorList>
            <person name="Kalkreuter E."/>
            <person name="Kautsar S.A."/>
            <person name="Yang D."/>
            <person name="Bader C.D."/>
            <person name="Teijaro C.N."/>
            <person name="Fluegel L."/>
            <person name="Davis C.M."/>
            <person name="Simpson J.R."/>
            <person name="Lauterbach L."/>
            <person name="Steele A.D."/>
            <person name="Gui C."/>
            <person name="Meng S."/>
            <person name="Li G."/>
            <person name="Viehrig K."/>
            <person name="Ye F."/>
            <person name="Su P."/>
            <person name="Kiefer A.F."/>
            <person name="Nichols A."/>
            <person name="Cepeda A.J."/>
            <person name="Yan W."/>
            <person name="Fan B."/>
            <person name="Jiang Y."/>
            <person name="Adhikari A."/>
            <person name="Zheng C.-J."/>
            <person name="Schuster L."/>
            <person name="Cowan T.M."/>
            <person name="Smanski M.J."/>
            <person name="Chevrette M.G."/>
            <person name="De Carvalho L.P.S."/>
            <person name="Shen B."/>
        </authorList>
    </citation>
    <scope>NUCLEOTIDE SEQUENCE [LARGE SCALE GENOMIC DNA]</scope>
    <source>
        <strain evidence="4 5">NPDC052347</strain>
    </source>
</reference>
<feature type="transmembrane region" description="Helical" evidence="2">
    <location>
        <begin position="71"/>
        <end position="90"/>
    </location>
</feature>
<dbReference type="PANTHER" id="PTHR43156:SF2">
    <property type="entry name" value="STAGE II SPORULATION PROTEIN E"/>
    <property type="match status" value="1"/>
</dbReference>
<accession>A0ABV3K7L0</accession>
<protein>
    <submittedName>
        <fullName evidence="4">PP2C family protein-serine/threonine phosphatase</fullName>
        <ecNumber evidence="4">3.1.3.16</ecNumber>
    </submittedName>
</protein>
<feature type="domain" description="PPM-type phosphatase" evidence="3">
    <location>
        <begin position="123"/>
        <end position="346"/>
    </location>
</feature>
<keyword evidence="5" id="KW-1185">Reference proteome</keyword>
<comment type="caution">
    <text evidence="4">The sequence shown here is derived from an EMBL/GenBank/DDBJ whole genome shotgun (WGS) entry which is preliminary data.</text>
</comment>
<evidence type="ECO:0000313" key="5">
    <source>
        <dbReference type="Proteomes" id="UP001552594"/>
    </source>
</evidence>
<sequence>MAMPVLLIVAIAVVDVHTGTNVHLGPLLVIAPALTASFGGPWMVAAVGALAELAQIVIAALHGGLTTTNHIAQMVALALLSALIVFYCAVRERRVRQLAQVQSVAEAAQQALLRPLPQRIGPLRIASLYLAAEDEAHIGGDLYTATRVPGGTRMIIGDVRGKGLAAIGESALLLGAFRQAATQHETLPSLAAALDHSVCQYLNDFVEVAADPEEHFTTALLLDLADDLPLIRMTNCGHPPPLLLGGGTVVVLESPHPAPPLGIHGMGPGEESVDSFRFGTGDILLLYTDGVIEARNRQGEFYPLADRVAQWTGHSPEALLHHLHRDLLAHAGGRLGDDAALIAVQRMPVAHEGHHLRNLMHTGAGGE</sequence>
<dbReference type="InterPro" id="IPR036457">
    <property type="entry name" value="PPM-type-like_dom_sf"/>
</dbReference>
<dbReference type="EMBL" id="JBFAUK010000051">
    <property type="protein sequence ID" value="MEV5511114.1"/>
    <property type="molecule type" value="Genomic_DNA"/>
</dbReference>
<feature type="transmembrane region" description="Helical" evidence="2">
    <location>
        <begin position="42"/>
        <end position="65"/>
    </location>
</feature>
<keyword evidence="2" id="KW-0812">Transmembrane</keyword>
<keyword evidence="2" id="KW-1133">Transmembrane helix</keyword>
<dbReference type="InterPro" id="IPR001932">
    <property type="entry name" value="PPM-type_phosphatase-like_dom"/>
</dbReference>
<dbReference type="Gene3D" id="3.60.40.10">
    <property type="entry name" value="PPM-type phosphatase domain"/>
    <property type="match status" value="1"/>
</dbReference>
<dbReference type="RefSeq" id="WP_109279486.1">
    <property type="nucleotide sequence ID" value="NZ_JBFAUK010000051.1"/>
</dbReference>
<keyword evidence="1 4" id="KW-0378">Hydrolase</keyword>
<dbReference type="GO" id="GO:0004722">
    <property type="term" value="F:protein serine/threonine phosphatase activity"/>
    <property type="evidence" value="ECO:0007669"/>
    <property type="project" value="UniProtKB-EC"/>
</dbReference>
<evidence type="ECO:0000256" key="1">
    <source>
        <dbReference type="ARBA" id="ARBA00022801"/>
    </source>
</evidence>
<dbReference type="Proteomes" id="UP001552594">
    <property type="component" value="Unassembled WGS sequence"/>
</dbReference>
<evidence type="ECO:0000259" key="3">
    <source>
        <dbReference type="SMART" id="SM00331"/>
    </source>
</evidence>
<dbReference type="EC" id="3.1.3.16" evidence="4"/>
<evidence type="ECO:0000313" key="4">
    <source>
        <dbReference type="EMBL" id="MEV5511114.1"/>
    </source>
</evidence>
<dbReference type="InterPro" id="IPR052016">
    <property type="entry name" value="Bact_Sigma-Reg"/>
</dbReference>
<organism evidence="4 5">
    <name type="scientific">Streptomyces orinoci</name>
    <name type="common">Streptoverticillium orinoci</name>
    <dbReference type="NCBI Taxonomy" id="67339"/>
    <lineage>
        <taxon>Bacteria</taxon>
        <taxon>Bacillati</taxon>
        <taxon>Actinomycetota</taxon>
        <taxon>Actinomycetes</taxon>
        <taxon>Kitasatosporales</taxon>
        <taxon>Streptomycetaceae</taxon>
        <taxon>Streptomyces</taxon>
    </lineage>
</organism>
<keyword evidence="2" id="KW-0472">Membrane</keyword>
<name>A0ABV3K7L0_STRON</name>
<dbReference type="Pfam" id="PF07228">
    <property type="entry name" value="SpoIIE"/>
    <property type="match status" value="1"/>
</dbReference>
<dbReference type="SUPFAM" id="SSF81606">
    <property type="entry name" value="PP2C-like"/>
    <property type="match status" value="1"/>
</dbReference>
<feature type="transmembrane region" description="Helical" evidence="2">
    <location>
        <begin position="6"/>
        <end position="30"/>
    </location>
</feature>
<proteinExistence type="predicted"/>
<dbReference type="PANTHER" id="PTHR43156">
    <property type="entry name" value="STAGE II SPORULATION PROTEIN E-RELATED"/>
    <property type="match status" value="1"/>
</dbReference>
<evidence type="ECO:0000256" key="2">
    <source>
        <dbReference type="SAM" id="Phobius"/>
    </source>
</evidence>
<gene>
    <name evidence="4" type="ORF">AB0L16_32655</name>
</gene>